<sequence>MKALHTLKYWTILILLSLSLQAIGQEKQTITATDYSNQQIEMADAMRSNGKIYVVVSVILILFIGMSAYLVILDKKVTALEKKVKESAQA</sequence>
<name>A0ABT8F2I1_9BACT</name>
<dbReference type="Pfam" id="PF20077">
    <property type="entry name" value="CcmD_alt"/>
    <property type="match status" value="1"/>
</dbReference>
<accession>A0ABT8F2I1</accession>
<keyword evidence="1" id="KW-0472">Membrane</keyword>
<keyword evidence="1" id="KW-1133">Transmembrane helix</keyword>
<gene>
    <name evidence="2" type="ORF">QWY31_03825</name>
</gene>
<dbReference type="EMBL" id="JAUHJS010000002">
    <property type="protein sequence ID" value="MDN4164615.1"/>
    <property type="molecule type" value="Genomic_DNA"/>
</dbReference>
<dbReference type="RefSeq" id="WP_320003143.1">
    <property type="nucleotide sequence ID" value="NZ_JAUHJS010000002.1"/>
</dbReference>
<feature type="transmembrane region" description="Helical" evidence="1">
    <location>
        <begin position="52"/>
        <end position="73"/>
    </location>
</feature>
<evidence type="ECO:0000313" key="2">
    <source>
        <dbReference type="EMBL" id="MDN4164615.1"/>
    </source>
</evidence>
<comment type="caution">
    <text evidence="2">The sequence shown here is derived from an EMBL/GenBank/DDBJ whole genome shotgun (WGS) entry which is preliminary data.</text>
</comment>
<dbReference type="Proteomes" id="UP001168552">
    <property type="component" value="Unassembled WGS sequence"/>
</dbReference>
<protein>
    <submittedName>
        <fullName evidence="2">CcmD family protein</fullName>
    </submittedName>
</protein>
<evidence type="ECO:0000256" key="1">
    <source>
        <dbReference type="SAM" id="Phobius"/>
    </source>
</evidence>
<proteinExistence type="predicted"/>
<reference evidence="2" key="1">
    <citation type="submission" date="2023-06" db="EMBL/GenBank/DDBJ databases">
        <title>Cytophagales bacterium Strain LB-30, isolated from soil.</title>
        <authorList>
            <person name="Liu B."/>
        </authorList>
    </citation>
    <scope>NUCLEOTIDE SEQUENCE</scope>
    <source>
        <strain evidence="2">LB-30</strain>
    </source>
</reference>
<evidence type="ECO:0000313" key="3">
    <source>
        <dbReference type="Proteomes" id="UP001168552"/>
    </source>
</evidence>
<keyword evidence="3" id="KW-1185">Reference proteome</keyword>
<organism evidence="2 3">
    <name type="scientific">Shiella aurantiaca</name>
    <dbReference type="NCBI Taxonomy" id="3058365"/>
    <lineage>
        <taxon>Bacteria</taxon>
        <taxon>Pseudomonadati</taxon>
        <taxon>Bacteroidota</taxon>
        <taxon>Cytophagia</taxon>
        <taxon>Cytophagales</taxon>
        <taxon>Shiellaceae</taxon>
        <taxon>Shiella</taxon>
    </lineage>
</organism>
<keyword evidence="1" id="KW-0812">Transmembrane</keyword>